<organism evidence="14 15">
    <name type="scientific">Varunaivibrio sulfuroxidans</name>
    <dbReference type="NCBI Taxonomy" id="1773489"/>
    <lineage>
        <taxon>Bacteria</taxon>
        <taxon>Pseudomonadati</taxon>
        <taxon>Pseudomonadota</taxon>
        <taxon>Alphaproteobacteria</taxon>
        <taxon>Rhodospirillales</taxon>
        <taxon>Magnetovibrionaceae</taxon>
        <taxon>Varunaivibrio</taxon>
    </lineage>
</organism>
<keyword evidence="8 12" id="KW-0342">GTP-binding</keyword>
<keyword evidence="9 12" id="KW-0501">Molybdenum cofactor biosynthesis</keyword>
<evidence type="ECO:0000259" key="13">
    <source>
        <dbReference type="PROSITE" id="PS51918"/>
    </source>
</evidence>
<comment type="catalytic activity">
    <reaction evidence="11 12">
        <text>GTP + AH2 + S-adenosyl-L-methionine = (8S)-3',8-cyclo-7,8-dihydroguanosine 5'-triphosphate + 5'-deoxyadenosine + L-methionine + A + H(+)</text>
        <dbReference type="Rhea" id="RHEA:49576"/>
        <dbReference type="ChEBI" id="CHEBI:13193"/>
        <dbReference type="ChEBI" id="CHEBI:15378"/>
        <dbReference type="ChEBI" id="CHEBI:17319"/>
        <dbReference type="ChEBI" id="CHEBI:17499"/>
        <dbReference type="ChEBI" id="CHEBI:37565"/>
        <dbReference type="ChEBI" id="CHEBI:57844"/>
        <dbReference type="ChEBI" id="CHEBI:59789"/>
        <dbReference type="ChEBI" id="CHEBI:131766"/>
        <dbReference type="EC" id="4.1.99.22"/>
    </reaction>
</comment>
<dbReference type="OrthoDB" id="9763993at2"/>
<dbReference type="PROSITE" id="PS01305">
    <property type="entry name" value="MOAA_NIFB_PQQE"/>
    <property type="match status" value="1"/>
</dbReference>
<dbReference type="GO" id="GO:0046872">
    <property type="term" value="F:metal ion binding"/>
    <property type="evidence" value="ECO:0007669"/>
    <property type="project" value="UniProtKB-KW"/>
</dbReference>
<feature type="binding site" evidence="12">
    <location>
        <position position="266"/>
    </location>
    <ligand>
        <name>[4Fe-4S] cluster</name>
        <dbReference type="ChEBI" id="CHEBI:49883"/>
        <label>2</label>
        <note>4Fe-4S-substrate</note>
    </ligand>
</feature>
<dbReference type="AlphaFoldDB" id="A0A4V2UN81"/>
<evidence type="ECO:0000256" key="4">
    <source>
        <dbReference type="ARBA" id="ARBA00022723"/>
    </source>
</evidence>
<keyword evidence="15" id="KW-1185">Reference proteome</keyword>
<evidence type="ECO:0000256" key="8">
    <source>
        <dbReference type="ARBA" id="ARBA00023134"/>
    </source>
</evidence>
<comment type="cofactor">
    <cofactor evidence="12">
        <name>[4Fe-4S] cluster</name>
        <dbReference type="ChEBI" id="CHEBI:49883"/>
    </cofactor>
    <text evidence="12">Binds 2 [4Fe-4S] clusters. Binds 1 [4Fe-4S] cluster coordinated with 3 cysteines and an exchangeable S-adenosyl-L-methionine and 1 [4Fe-4S] cluster coordinated with 3 cysteines and the GTP-derived substrate.</text>
</comment>
<dbReference type="SFLD" id="SFLDG01067">
    <property type="entry name" value="SPASM/twitch_domain_containing"/>
    <property type="match status" value="1"/>
</dbReference>
<accession>A0A4V2UN81</accession>
<dbReference type="SMART" id="SM00729">
    <property type="entry name" value="Elp3"/>
    <property type="match status" value="1"/>
</dbReference>
<dbReference type="Gene3D" id="3.20.20.70">
    <property type="entry name" value="Aldolase class I"/>
    <property type="match status" value="1"/>
</dbReference>
<keyword evidence="10 12" id="KW-0456">Lyase</keyword>
<dbReference type="GO" id="GO:0006777">
    <property type="term" value="P:Mo-molybdopterin cofactor biosynthetic process"/>
    <property type="evidence" value="ECO:0007669"/>
    <property type="project" value="UniProtKB-UniRule"/>
</dbReference>
<comment type="subunit">
    <text evidence="12">Monomer and homodimer.</text>
</comment>
<feature type="binding site" evidence="12">
    <location>
        <position position="269"/>
    </location>
    <ligand>
        <name>[4Fe-4S] cluster</name>
        <dbReference type="ChEBI" id="CHEBI:49883"/>
        <label>2</label>
        <note>4Fe-4S-substrate</note>
    </ligand>
</feature>
<reference evidence="14 15" key="1">
    <citation type="submission" date="2019-03" db="EMBL/GenBank/DDBJ databases">
        <title>Genomic Encyclopedia of Type Strains, Phase IV (KMG-IV): sequencing the most valuable type-strain genomes for metagenomic binning, comparative biology and taxonomic classification.</title>
        <authorList>
            <person name="Goeker M."/>
        </authorList>
    </citation>
    <scope>NUCLEOTIDE SEQUENCE [LARGE SCALE GENOMIC DNA]</scope>
    <source>
        <strain evidence="14 15">DSM 101688</strain>
    </source>
</reference>
<dbReference type="InterPro" id="IPR013483">
    <property type="entry name" value="MoaA"/>
</dbReference>
<feature type="binding site" evidence="12">
    <location>
        <position position="39"/>
    </location>
    <ligand>
        <name>S-adenosyl-L-methionine</name>
        <dbReference type="ChEBI" id="CHEBI:59789"/>
    </ligand>
</feature>
<comment type="caution">
    <text evidence="14">The sequence shown here is derived from an EMBL/GenBank/DDBJ whole genome shotgun (WGS) entry which is preliminary data.</text>
</comment>
<comment type="function">
    <text evidence="12">Catalyzes the cyclization of GTP to (8S)-3',8-cyclo-7,8-dihydroguanosine 5'-triphosphate.</text>
</comment>
<dbReference type="GO" id="GO:0061798">
    <property type="term" value="F:GTP 3',8'-cyclase activity"/>
    <property type="evidence" value="ECO:0007669"/>
    <property type="project" value="UniProtKB-UniRule"/>
</dbReference>
<dbReference type="InterPro" id="IPR010505">
    <property type="entry name" value="MoaA_twitch"/>
</dbReference>
<evidence type="ECO:0000256" key="10">
    <source>
        <dbReference type="ARBA" id="ARBA00023239"/>
    </source>
</evidence>
<evidence type="ECO:0000256" key="12">
    <source>
        <dbReference type="HAMAP-Rule" id="MF_01225"/>
    </source>
</evidence>
<feature type="binding site" evidence="12">
    <location>
        <position position="37"/>
    </location>
    <ligand>
        <name>[4Fe-4S] cluster</name>
        <dbReference type="ChEBI" id="CHEBI:49883"/>
        <label>1</label>
        <note>4Fe-4S-S-AdoMet</note>
    </ligand>
</feature>
<feature type="binding site" evidence="12">
    <location>
        <begin position="271"/>
        <end position="273"/>
    </location>
    <ligand>
        <name>GTP</name>
        <dbReference type="ChEBI" id="CHEBI:37565"/>
    </ligand>
</feature>
<comment type="pathway">
    <text evidence="12">Cofactor biosynthesis; molybdopterin biosynthesis.</text>
</comment>
<evidence type="ECO:0000256" key="2">
    <source>
        <dbReference type="ARBA" id="ARBA00022485"/>
    </source>
</evidence>
<dbReference type="SFLD" id="SFLDG01383">
    <property type="entry name" value="cyclic_pyranopterin_phosphate"/>
    <property type="match status" value="1"/>
</dbReference>
<dbReference type="Pfam" id="PF04055">
    <property type="entry name" value="Radical_SAM"/>
    <property type="match status" value="1"/>
</dbReference>
<dbReference type="InterPro" id="IPR000385">
    <property type="entry name" value="MoaA_NifB_PqqE_Fe-S-bd_CS"/>
</dbReference>
<dbReference type="Pfam" id="PF06463">
    <property type="entry name" value="Mob_synth_C"/>
    <property type="match status" value="1"/>
</dbReference>
<dbReference type="SUPFAM" id="SSF102114">
    <property type="entry name" value="Radical SAM enzymes"/>
    <property type="match status" value="1"/>
</dbReference>
<gene>
    <name evidence="12" type="primary">moaA</name>
    <name evidence="14" type="ORF">EDD55_109163</name>
</gene>
<feature type="binding site" evidence="12">
    <location>
        <position position="169"/>
    </location>
    <ligand>
        <name>GTP</name>
        <dbReference type="ChEBI" id="CHEBI:37565"/>
    </ligand>
</feature>
<dbReference type="GO" id="GO:0005525">
    <property type="term" value="F:GTP binding"/>
    <property type="evidence" value="ECO:0007669"/>
    <property type="project" value="UniProtKB-UniRule"/>
</dbReference>
<feature type="binding site" evidence="12">
    <location>
        <position position="79"/>
    </location>
    <ligand>
        <name>S-adenosyl-L-methionine</name>
        <dbReference type="ChEBI" id="CHEBI:59789"/>
    </ligand>
</feature>
<dbReference type="SFLD" id="SFLDG01386">
    <property type="entry name" value="main_SPASM_domain-containing"/>
    <property type="match status" value="1"/>
</dbReference>
<dbReference type="UniPathway" id="UPA00344"/>
<dbReference type="InterPro" id="IPR058240">
    <property type="entry name" value="rSAM_sf"/>
</dbReference>
<evidence type="ECO:0000313" key="15">
    <source>
        <dbReference type="Proteomes" id="UP000295304"/>
    </source>
</evidence>
<comment type="similarity">
    <text evidence="12">Belongs to the radical SAM superfamily. MoaA family.</text>
</comment>
<dbReference type="EC" id="4.1.99.22" evidence="1 12"/>
<dbReference type="InterPro" id="IPR007197">
    <property type="entry name" value="rSAM"/>
</dbReference>
<keyword evidence="5 12" id="KW-0547">Nucleotide-binding</keyword>
<evidence type="ECO:0000313" key="14">
    <source>
        <dbReference type="EMBL" id="TCS61001.1"/>
    </source>
</evidence>
<dbReference type="EMBL" id="SLZW01000009">
    <property type="protein sequence ID" value="TCS61001.1"/>
    <property type="molecule type" value="Genomic_DNA"/>
</dbReference>
<keyword evidence="2 12" id="KW-0004">4Fe-4S</keyword>
<feature type="binding site" evidence="12">
    <location>
        <position position="26"/>
    </location>
    <ligand>
        <name>GTP</name>
        <dbReference type="ChEBI" id="CHEBI:37565"/>
    </ligand>
</feature>
<feature type="binding site" evidence="12">
    <location>
        <position position="283"/>
    </location>
    <ligand>
        <name>[4Fe-4S] cluster</name>
        <dbReference type="ChEBI" id="CHEBI:49883"/>
        <label>2</label>
        <note>4Fe-4S-substrate</note>
    </ligand>
</feature>
<dbReference type="Proteomes" id="UP000295304">
    <property type="component" value="Unassembled WGS sequence"/>
</dbReference>
<dbReference type="GO" id="GO:0051539">
    <property type="term" value="F:4 iron, 4 sulfur cluster binding"/>
    <property type="evidence" value="ECO:0007669"/>
    <property type="project" value="UniProtKB-UniRule"/>
</dbReference>
<feature type="binding site" evidence="12">
    <location>
        <position position="33"/>
    </location>
    <ligand>
        <name>[4Fe-4S] cluster</name>
        <dbReference type="ChEBI" id="CHEBI:49883"/>
        <label>1</label>
        <note>4Fe-4S-S-AdoMet</note>
    </ligand>
</feature>
<sequence>MEKHAHKDTQTPSMTDPFGRRIRYLRVSVTDRCDFRCQYCMSEDMTFLPKADILSLEELDRVCSAFIRRGVKKLRLTGGEPLVRRGVMDLVRELSRHLRSGALEELTLTTNASQLAKYAHQLAGHGVKRVNVSLDTLDPKKFAEITRRGALDKVLSGIDAARDAGLKIKINTVALRGFNEFELDDLVIWCAKRGFDLTFIETMPLGDIGGDRTEQYLPLSTVRARLSARWTLVDNSHFSGGPARYVTLEESGQRIGFITPMTHNFCDTCNRVRITATGKLYMCLGQDSAVDLREPLRHSESDVALNAAIDKAIALKPRGHDFTIEEGRSGPAVARHMSVTGG</sequence>
<keyword evidence="3 12" id="KW-0949">S-adenosyl-L-methionine</keyword>
<feature type="binding site" evidence="12">
    <location>
        <position position="40"/>
    </location>
    <ligand>
        <name>[4Fe-4S] cluster</name>
        <dbReference type="ChEBI" id="CHEBI:49883"/>
        <label>1</label>
        <note>4Fe-4S-S-AdoMet</note>
    </ligand>
</feature>
<evidence type="ECO:0000256" key="1">
    <source>
        <dbReference type="ARBA" id="ARBA00012167"/>
    </source>
</evidence>
<dbReference type="RefSeq" id="WP_132939814.1">
    <property type="nucleotide sequence ID" value="NZ_CP119676.1"/>
</dbReference>
<evidence type="ECO:0000256" key="6">
    <source>
        <dbReference type="ARBA" id="ARBA00023004"/>
    </source>
</evidence>
<dbReference type="CDD" id="cd01335">
    <property type="entry name" value="Radical_SAM"/>
    <property type="match status" value="1"/>
</dbReference>
<dbReference type="InterPro" id="IPR013785">
    <property type="entry name" value="Aldolase_TIM"/>
</dbReference>
<dbReference type="HAMAP" id="MF_01225_B">
    <property type="entry name" value="MoaA_B"/>
    <property type="match status" value="1"/>
</dbReference>
<keyword evidence="6 12" id="KW-0408">Iron</keyword>
<dbReference type="InterPro" id="IPR040064">
    <property type="entry name" value="MoaA-like"/>
</dbReference>
<proteinExistence type="inferred from homology"/>
<dbReference type="GO" id="GO:0061799">
    <property type="term" value="F:cyclic pyranopterin monophosphate synthase activity"/>
    <property type="evidence" value="ECO:0007669"/>
    <property type="project" value="TreeGrafter"/>
</dbReference>
<dbReference type="GO" id="GO:1904047">
    <property type="term" value="F:S-adenosyl-L-methionine binding"/>
    <property type="evidence" value="ECO:0007669"/>
    <property type="project" value="UniProtKB-UniRule"/>
</dbReference>
<feature type="binding site" evidence="12">
    <location>
        <position position="109"/>
    </location>
    <ligand>
        <name>GTP</name>
        <dbReference type="ChEBI" id="CHEBI:37565"/>
    </ligand>
</feature>
<dbReference type="CDD" id="cd21117">
    <property type="entry name" value="Twitch_MoaA"/>
    <property type="match status" value="1"/>
</dbReference>
<feature type="binding site" evidence="12">
    <location>
        <position position="133"/>
    </location>
    <ligand>
        <name>S-adenosyl-L-methionine</name>
        <dbReference type="ChEBI" id="CHEBI:59789"/>
    </ligand>
</feature>
<dbReference type="NCBIfam" id="TIGR02666">
    <property type="entry name" value="moaA"/>
    <property type="match status" value="1"/>
</dbReference>
<dbReference type="InterPro" id="IPR050105">
    <property type="entry name" value="MoCo_biosynth_MoaA/MoaC"/>
</dbReference>
<dbReference type="PANTHER" id="PTHR22960:SF0">
    <property type="entry name" value="MOLYBDENUM COFACTOR BIOSYNTHESIS PROTEIN 1"/>
    <property type="match status" value="1"/>
</dbReference>
<feature type="domain" description="Radical SAM core" evidence="13">
    <location>
        <begin position="17"/>
        <end position="243"/>
    </location>
</feature>
<dbReference type="SFLD" id="SFLDS00029">
    <property type="entry name" value="Radical_SAM"/>
    <property type="match status" value="1"/>
</dbReference>
<feature type="binding site" evidence="12">
    <location>
        <position position="203"/>
    </location>
    <ligand>
        <name>S-adenosyl-L-methionine</name>
        <dbReference type="ChEBI" id="CHEBI:59789"/>
    </ligand>
</feature>
<evidence type="ECO:0000256" key="5">
    <source>
        <dbReference type="ARBA" id="ARBA00022741"/>
    </source>
</evidence>
<evidence type="ECO:0000256" key="3">
    <source>
        <dbReference type="ARBA" id="ARBA00022691"/>
    </source>
</evidence>
<feature type="binding site" evidence="12">
    <location>
        <position position="75"/>
    </location>
    <ligand>
        <name>GTP</name>
        <dbReference type="ChEBI" id="CHEBI:37565"/>
    </ligand>
</feature>
<evidence type="ECO:0000256" key="7">
    <source>
        <dbReference type="ARBA" id="ARBA00023014"/>
    </source>
</evidence>
<dbReference type="InterPro" id="IPR006638">
    <property type="entry name" value="Elp3/MiaA/NifB-like_rSAM"/>
</dbReference>
<keyword evidence="7 12" id="KW-0411">Iron-sulfur</keyword>
<dbReference type="PROSITE" id="PS51918">
    <property type="entry name" value="RADICAL_SAM"/>
    <property type="match status" value="1"/>
</dbReference>
<evidence type="ECO:0000256" key="11">
    <source>
        <dbReference type="ARBA" id="ARBA00048697"/>
    </source>
</evidence>
<keyword evidence="4 12" id="KW-0479">Metal-binding</keyword>
<dbReference type="PANTHER" id="PTHR22960">
    <property type="entry name" value="MOLYBDOPTERIN COFACTOR SYNTHESIS PROTEIN A"/>
    <property type="match status" value="1"/>
</dbReference>
<protein>
    <recommendedName>
        <fullName evidence="1 12">GTP 3',8-cyclase</fullName>
        <ecNumber evidence="1 12">4.1.99.22</ecNumber>
    </recommendedName>
    <alternativeName>
        <fullName evidence="12">Molybdenum cofactor biosynthesis protein A</fullName>
    </alternativeName>
</protein>
<name>A0A4V2UN81_9PROT</name>
<evidence type="ECO:0000256" key="9">
    <source>
        <dbReference type="ARBA" id="ARBA00023150"/>
    </source>
</evidence>